<dbReference type="GO" id="GO:0003723">
    <property type="term" value="F:RNA binding"/>
    <property type="evidence" value="ECO:0007669"/>
    <property type="project" value="InterPro"/>
</dbReference>
<dbReference type="GO" id="GO:0009451">
    <property type="term" value="P:RNA modification"/>
    <property type="evidence" value="ECO:0007669"/>
    <property type="project" value="InterPro"/>
</dbReference>
<dbReference type="AlphaFoldDB" id="A0A835HBU7"/>
<dbReference type="EMBL" id="JADFTS010000007">
    <property type="protein sequence ID" value="KAF9596444.1"/>
    <property type="molecule type" value="Genomic_DNA"/>
</dbReference>
<dbReference type="InterPro" id="IPR011990">
    <property type="entry name" value="TPR-like_helical_dom_sf"/>
</dbReference>
<reference evidence="1 2" key="1">
    <citation type="submission" date="2020-10" db="EMBL/GenBank/DDBJ databases">
        <title>The Coptis chinensis genome and diversification of protoberbering-type alkaloids.</title>
        <authorList>
            <person name="Wang B."/>
            <person name="Shu S."/>
            <person name="Song C."/>
            <person name="Liu Y."/>
        </authorList>
    </citation>
    <scope>NUCLEOTIDE SEQUENCE [LARGE SCALE GENOMIC DNA]</scope>
    <source>
        <strain evidence="1">HL-2020</strain>
        <tissue evidence="1">Leaf</tissue>
    </source>
</reference>
<keyword evidence="2" id="KW-1185">Reference proteome</keyword>
<dbReference type="InterPro" id="IPR046960">
    <property type="entry name" value="PPR_At4g14850-like_plant"/>
</dbReference>
<dbReference type="PANTHER" id="PTHR47926:SF537">
    <property type="entry name" value="PENTACOTRIPEPTIDE-REPEAT REGION OF PRORP DOMAIN-CONTAINING PROTEIN"/>
    <property type="match status" value="1"/>
</dbReference>
<dbReference type="Gene3D" id="1.25.40.10">
    <property type="entry name" value="Tetratricopeptide repeat domain"/>
    <property type="match status" value="1"/>
</dbReference>
<evidence type="ECO:0000313" key="2">
    <source>
        <dbReference type="Proteomes" id="UP000631114"/>
    </source>
</evidence>
<proteinExistence type="predicted"/>
<name>A0A835HBU7_9MAGN</name>
<comment type="caution">
    <text evidence="1">The sequence shown here is derived from an EMBL/GenBank/DDBJ whole genome shotgun (WGS) entry which is preliminary data.</text>
</comment>
<accession>A0A835HBU7</accession>
<organism evidence="1 2">
    <name type="scientific">Coptis chinensis</name>
    <dbReference type="NCBI Taxonomy" id="261450"/>
    <lineage>
        <taxon>Eukaryota</taxon>
        <taxon>Viridiplantae</taxon>
        <taxon>Streptophyta</taxon>
        <taxon>Embryophyta</taxon>
        <taxon>Tracheophyta</taxon>
        <taxon>Spermatophyta</taxon>
        <taxon>Magnoliopsida</taxon>
        <taxon>Ranunculales</taxon>
        <taxon>Ranunculaceae</taxon>
        <taxon>Coptidoideae</taxon>
        <taxon>Coptis</taxon>
    </lineage>
</organism>
<sequence length="249" mass="28353">MYAMEEILAVSIIRACAGLGYCLNLSKMEYRYYKAIKCSGQLVHLSFSYTQVQTIEIFRNLNYLILYKIDVEAMPSLHAGHDDGRIRSDFAKKTYESSDRQPKSPNVSFWIEEAQEVFDSISEMNLISWNAMISGLVMEGKQHFDSMTKDHEDAKKMIDEIPMVEACLCAWGALLSACRTHDDTNHPQINDVRRKLEELLKKIEDTGDYINKNGSEESRGYHSEKLAVAFGLLSLPGCVPVHVMKNLRV</sequence>
<protein>
    <submittedName>
        <fullName evidence="1">Uncharacterized protein</fullName>
    </submittedName>
</protein>
<evidence type="ECO:0000313" key="1">
    <source>
        <dbReference type="EMBL" id="KAF9596444.1"/>
    </source>
</evidence>
<gene>
    <name evidence="1" type="ORF">IFM89_011273</name>
</gene>
<dbReference type="Proteomes" id="UP000631114">
    <property type="component" value="Unassembled WGS sequence"/>
</dbReference>
<dbReference type="PANTHER" id="PTHR47926">
    <property type="entry name" value="PENTATRICOPEPTIDE REPEAT-CONTAINING PROTEIN"/>
    <property type="match status" value="1"/>
</dbReference>